<keyword evidence="6" id="KW-1185">Reference proteome</keyword>
<feature type="domain" description="Nudix hydrolase" evidence="4">
    <location>
        <begin position="1"/>
        <end position="132"/>
    </location>
</feature>
<dbReference type="PANTHER" id="PTHR43046">
    <property type="entry name" value="GDP-MANNOSE MANNOSYL HYDROLASE"/>
    <property type="match status" value="1"/>
</dbReference>
<dbReference type="InterPro" id="IPR000086">
    <property type="entry name" value="NUDIX_hydrolase_dom"/>
</dbReference>
<comment type="caution">
    <text evidence="5">The sequence shown here is derived from an EMBL/GenBank/DDBJ whole genome shotgun (WGS) entry which is preliminary data.</text>
</comment>
<dbReference type="SUPFAM" id="SSF55811">
    <property type="entry name" value="Nudix"/>
    <property type="match status" value="1"/>
</dbReference>
<dbReference type="CDD" id="cd04682">
    <property type="entry name" value="NUDIX_Hydrolase"/>
    <property type="match status" value="1"/>
</dbReference>
<dbReference type="EMBL" id="WIBF01000003">
    <property type="protein sequence ID" value="MQQ08053.1"/>
    <property type="molecule type" value="Genomic_DNA"/>
</dbReference>
<evidence type="ECO:0000256" key="3">
    <source>
        <dbReference type="ARBA" id="ARBA00022842"/>
    </source>
</evidence>
<evidence type="ECO:0000313" key="5">
    <source>
        <dbReference type="EMBL" id="MQQ08053.1"/>
    </source>
</evidence>
<sequence length="139" mass="15706">MSFTGAKLALFLGAKLVVILRDDKPDIPFPAFWDLPGGGREGDETPKACALRETEEEIGLALEEIDIVWAREYQSGAEVTWFFAAHLPDSAIDDVRLGDEGQRWEMMSPEDYCAHPKAVPNFKLRLQDYLDAKSVEFWD</sequence>
<dbReference type="Gene3D" id="3.90.79.10">
    <property type="entry name" value="Nucleoside Triphosphate Pyrophosphohydrolase"/>
    <property type="match status" value="1"/>
</dbReference>
<dbReference type="Proteomes" id="UP000444174">
    <property type="component" value="Unassembled WGS sequence"/>
</dbReference>
<keyword evidence="2" id="KW-0378">Hydrolase</keyword>
<evidence type="ECO:0000256" key="2">
    <source>
        <dbReference type="ARBA" id="ARBA00022801"/>
    </source>
</evidence>
<dbReference type="PROSITE" id="PS51462">
    <property type="entry name" value="NUDIX"/>
    <property type="match status" value="1"/>
</dbReference>
<protein>
    <submittedName>
        <fullName evidence="5">NUDIX domain-containing protein</fullName>
    </submittedName>
</protein>
<accession>A0A843YFJ2</accession>
<dbReference type="GO" id="GO:0016787">
    <property type="term" value="F:hydrolase activity"/>
    <property type="evidence" value="ECO:0007669"/>
    <property type="project" value="UniProtKB-KW"/>
</dbReference>
<evidence type="ECO:0000259" key="4">
    <source>
        <dbReference type="PROSITE" id="PS51462"/>
    </source>
</evidence>
<keyword evidence="3" id="KW-0460">Magnesium</keyword>
<comment type="cofactor">
    <cofactor evidence="1">
        <name>Mg(2+)</name>
        <dbReference type="ChEBI" id="CHEBI:18420"/>
    </cofactor>
</comment>
<evidence type="ECO:0000313" key="6">
    <source>
        <dbReference type="Proteomes" id="UP000444174"/>
    </source>
</evidence>
<organism evidence="5 6">
    <name type="scientific">Tritonibacter litoralis</name>
    <dbReference type="NCBI Taxonomy" id="2662264"/>
    <lineage>
        <taxon>Bacteria</taxon>
        <taxon>Pseudomonadati</taxon>
        <taxon>Pseudomonadota</taxon>
        <taxon>Alphaproteobacteria</taxon>
        <taxon>Rhodobacterales</taxon>
        <taxon>Paracoccaceae</taxon>
        <taxon>Tritonibacter</taxon>
    </lineage>
</organism>
<dbReference type="PANTHER" id="PTHR43046:SF12">
    <property type="entry name" value="GDP-MANNOSE MANNOSYL HYDROLASE"/>
    <property type="match status" value="1"/>
</dbReference>
<dbReference type="RefSeq" id="WP_153215015.1">
    <property type="nucleotide sequence ID" value="NZ_WIBF01000003.1"/>
</dbReference>
<dbReference type="PROSITE" id="PS00893">
    <property type="entry name" value="NUDIX_BOX"/>
    <property type="match status" value="1"/>
</dbReference>
<dbReference type="Pfam" id="PF00293">
    <property type="entry name" value="NUDIX"/>
    <property type="match status" value="1"/>
</dbReference>
<gene>
    <name evidence="5" type="ORF">GFB49_06285</name>
</gene>
<proteinExistence type="predicted"/>
<dbReference type="InterPro" id="IPR015797">
    <property type="entry name" value="NUDIX_hydrolase-like_dom_sf"/>
</dbReference>
<dbReference type="AlphaFoldDB" id="A0A843YFJ2"/>
<reference evidence="5 6" key="1">
    <citation type="submission" date="2019-10" db="EMBL/GenBank/DDBJ databases">
        <title>Epibacterium sp. nov., isolated from seawater.</title>
        <authorList>
            <person name="Zhang X."/>
            <person name="Li N."/>
        </authorList>
    </citation>
    <scope>NUCLEOTIDE SEQUENCE [LARGE SCALE GENOMIC DNA]</scope>
    <source>
        <strain evidence="5 6">SM1979</strain>
    </source>
</reference>
<evidence type="ECO:0000256" key="1">
    <source>
        <dbReference type="ARBA" id="ARBA00001946"/>
    </source>
</evidence>
<name>A0A843YFJ2_9RHOB</name>
<dbReference type="InterPro" id="IPR020084">
    <property type="entry name" value="NUDIX_hydrolase_CS"/>
</dbReference>